<gene>
    <name evidence="1" type="ORF">S06H3_20331</name>
</gene>
<dbReference type="AlphaFoldDB" id="X1N3W4"/>
<evidence type="ECO:0000313" key="1">
    <source>
        <dbReference type="EMBL" id="GAI13299.1"/>
    </source>
</evidence>
<accession>X1N3W4</accession>
<organism evidence="1">
    <name type="scientific">marine sediment metagenome</name>
    <dbReference type="NCBI Taxonomy" id="412755"/>
    <lineage>
        <taxon>unclassified sequences</taxon>
        <taxon>metagenomes</taxon>
        <taxon>ecological metagenomes</taxon>
    </lineage>
</organism>
<reference evidence="1" key="1">
    <citation type="journal article" date="2014" name="Front. Microbiol.">
        <title>High frequency of phylogenetically diverse reductive dehalogenase-homologous genes in deep subseafloor sedimentary metagenomes.</title>
        <authorList>
            <person name="Kawai M."/>
            <person name="Futagami T."/>
            <person name="Toyoda A."/>
            <person name="Takaki Y."/>
            <person name="Nishi S."/>
            <person name="Hori S."/>
            <person name="Arai W."/>
            <person name="Tsubouchi T."/>
            <person name="Morono Y."/>
            <person name="Uchiyama I."/>
            <person name="Ito T."/>
            <person name="Fujiyama A."/>
            <person name="Inagaki F."/>
            <person name="Takami H."/>
        </authorList>
    </citation>
    <scope>NUCLEOTIDE SEQUENCE</scope>
    <source>
        <strain evidence="1">Expedition CK06-06</strain>
    </source>
</reference>
<sequence length="102" mass="11409">MGAFIKVLVEGPGLYILAGNGAVKMKDVNEVTWLTKGLDKWGLEFGWRIKMLIWVTRQLYRLGLIDMNDVKAVVEGVVNDGLKKKFTDAGMRVFDYGEEGGQ</sequence>
<proteinExistence type="predicted"/>
<protein>
    <submittedName>
        <fullName evidence="1">Uncharacterized protein</fullName>
    </submittedName>
</protein>
<name>X1N3W4_9ZZZZ</name>
<dbReference type="EMBL" id="BARV01010517">
    <property type="protein sequence ID" value="GAI13299.1"/>
    <property type="molecule type" value="Genomic_DNA"/>
</dbReference>
<comment type="caution">
    <text evidence="1">The sequence shown here is derived from an EMBL/GenBank/DDBJ whole genome shotgun (WGS) entry which is preliminary data.</text>
</comment>